<protein>
    <recommendedName>
        <fullName evidence="6">3-hydroxybutyryl-CoA dehydrogenase</fullName>
    </recommendedName>
</protein>
<dbReference type="Proteomes" id="UP000752292">
    <property type="component" value="Unassembled WGS sequence"/>
</dbReference>
<dbReference type="InterPro" id="IPR008927">
    <property type="entry name" value="6-PGluconate_DH-like_C_sf"/>
</dbReference>
<dbReference type="InterPro" id="IPR013328">
    <property type="entry name" value="6PGD_dom2"/>
</dbReference>
<dbReference type="SUPFAM" id="SSF48179">
    <property type="entry name" value="6-phosphogluconate dehydrogenase C-terminal domain-like"/>
    <property type="match status" value="1"/>
</dbReference>
<evidence type="ECO:0000313" key="4">
    <source>
        <dbReference type="EMBL" id="MBI4251142.1"/>
    </source>
</evidence>
<feature type="domain" description="3-hydroxyacyl-CoA dehydrogenase NAD binding" evidence="3">
    <location>
        <begin position="41"/>
        <end position="142"/>
    </location>
</feature>
<dbReference type="AlphaFoldDB" id="A0A932ZS88"/>
<dbReference type="SUPFAM" id="SSF51735">
    <property type="entry name" value="NAD(P)-binding Rossmann-fold domains"/>
    <property type="match status" value="2"/>
</dbReference>
<dbReference type="GO" id="GO:0070403">
    <property type="term" value="F:NAD+ binding"/>
    <property type="evidence" value="ECO:0007669"/>
    <property type="project" value="InterPro"/>
</dbReference>
<dbReference type="GO" id="GO:0016616">
    <property type="term" value="F:oxidoreductase activity, acting on the CH-OH group of donors, NAD or NADP as acceptor"/>
    <property type="evidence" value="ECO:0007669"/>
    <property type="project" value="InterPro"/>
</dbReference>
<evidence type="ECO:0000259" key="2">
    <source>
        <dbReference type="Pfam" id="PF00725"/>
    </source>
</evidence>
<dbReference type="Pfam" id="PF00725">
    <property type="entry name" value="3HCDH"/>
    <property type="match status" value="1"/>
</dbReference>
<evidence type="ECO:0000256" key="1">
    <source>
        <dbReference type="ARBA" id="ARBA00023002"/>
    </source>
</evidence>
<keyword evidence="1" id="KW-0560">Oxidoreductase</keyword>
<sequence>MSERRAAVIGQGPAGSAIAAALARGGAQAVLAGASGPVPPGCALVIEATPGGLEEKGARLRRLGGLTGEETVLAASAGTLSIAALGAASGCPERVLCLHFRHPAPCSQLVEVAAGPLTGEAAVQAAAAFLKEAGLTPVLVKDSPGLILDRLFVPFLNDCIRLVESGYAAPADLDAGVQLGLGHKTGPLRLLDIQGLDAHRAAALSLCAQLGDPRYAPPPLVERMIDAGRLGMKAGRGFYAYQRPSELGDAEALPQAAGARDLSAGLALAEGVRKVGVVGLGAMGSGIAQVCAAAGLEVSAVEVSPAALEAGLGRVQRNLTGAVQRGKLSEGGKEAVLERLRGSTQLESLADCGLIIEAAVENLDVKLDLFK</sequence>
<name>A0A932ZS88_UNCTE</name>
<comment type="caution">
    <text evidence="4">The sequence shown here is derived from an EMBL/GenBank/DDBJ whole genome shotgun (WGS) entry which is preliminary data.</text>
</comment>
<dbReference type="Pfam" id="PF02737">
    <property type="entry name" value="3HCDH_N"/>
    <property type="match status" value="2"/>
</dbReference>
<feature type="domain" description="3-hydroxyacyl-CoA dehydrogenase C-terminal" evidence="2">
    <location>
        <begin position="145"/>
        <end position="241"/>
    </location>
</feature>
<dbReference type="Gene3D" id="3.40.50.720">
    <property type="entry name" value="NAD(P)-binding Rossmann-like Domain"/>
    <property type="match status" value="2"/>
</dbReference>
<proteinExistence type="predicted"/>
<dbReference type="Gene3D" id="1.10.1040.10">
    <property type="entry name" value="N-(1-d-carboxylethyl)-l-norvaline Dehydrogenase, domain 2"/>
    <property type="match status" value="1"/>
</dbReference>
<evidence type="ECO:0000259" key="3">
    <source>
        <dbReference type="Pfam" id="PF02737"/>
    </source>
</evidence>
<dbReference type="GO" id="GO:0006631">
    <property type="term" value="P:fatty acid metabolic process"/>
    <property type="evidence" value="ECO:0007669"/>
    <property type="project" value="InterPro"/>
</dbReference>
<accession>A0A932ZS88</accession>
<dbReference type="InterPro" id="IPR006176">
    <property type="entry name" value="3-OHacyl-CoA_DH_NAD-bd"/>
</dbReference>
<evidence type="ECO:0000313" key="5">
    <source>
        <dbReference type="Proteomes" id="UP000752292"/>
    </source>
</evidence>
<gene>
    <name evidence="4" type="ORF">HY618_01675</name>
</gene>
<dbReference type="EMBL" id="JACQRX010000074">
    <property type="protein sequence ID" value="MBI4251142.1"/>
    <property type="molecule type" value="Genomic_DNA"/>
</dbReference>
<feature type="domain" description="3-hydroxyacyl-CoA dehydrogenase NAD binding" evidence="3">
    <location>
        <begin position="274"/>
        <end position="371"/>
    </location>
</feature>
<dbReference type="PANTHER" id="PTHR48075">
    <property type="entry name" value="3-HYDROXYACYL-COA DEHYDROGENASE FAMILY PROTEIN"/>
    <property type="match status" value="1"/>
</dbReference>
<dbReference type="PANTHER" id="PTHR48075:SF5">
    <property type="entry name" value="3-HYDROXYBUTYRYL-COA DEHYDROGENASE"/>
    <property type="match status" value="1"/>
</dbReference>
<evidence type="ECO:0008006" key="6">
    <source>
        <dbReference type="Google" id="ProtNLM"/>
    </source>
</evidence>
<organism evidence="4 5">
    <name type="scientific">Tectimicrobiota bacterium</name>
    <dbReference type="NCBI Taxonomy" id="2528274"/>
    <lineage>
        <taxon>Bacteria</taxon>
        <taxon>Pseudomonadati</taxon>
        <taxon>Nitrospinota/Tectimicrobiota group</taxon>
        <taxon>Candidatus Tectimicrobiota</taxon>
    </lineage>
</organism>
<dbReference type="InterPro" id="IPR036291">
    <property type="entry name" value="NAD(P)-bd_dom_sf"/>
</dbReference>
<reference evidence="4" key="1">
    <citation type="submission" date="2020-07" db="EMBL/GenBank/DDBJ databases">
        <title>Huge and variable diversity of episymbiotic CPR bacteria and DPANN archaea in groundwater ecosystems.</title>
        <authorList>
            <person name="He C.Y."/>
            <person name="Keren R."/>
            <person name="Whittaker M."/>
            <person name="Farag I.F."/>
            <person name="Doudna J."/>
            <person name="Cate J.H.D."/>
            <person name="Banfield J.F."/>
        </authorList>
    </citation>
    <scope>NUCLEOTIDE SEQUENCE</scope>
    <source>
        <strain evidence="4">NC_groundwater_1370_Ag_S-0.2um_69_93</strain>
    </source>
</reference>
<dbReference type="InterPro" id="IPR006108">
    <property type="entry name" value="3HC_DH_C"/>
</dbReference>